<protein>
    <submittedName>
        <fullName evidence="1">Uncharacterized protein</fullName>
    </submittedName>
</protein>
<dbReference type="Proteomes" id="UP001148838">
    <property type="component" value="Unassembled WGS sequence"/>
</dbReference>
<sequence length="90" mass="10288">VTTETDKSHLKTFEIKILRKKYGTLRMTNKNMITNLSNIQITIITIISCKKKNNEIETEGEMEDWAAQSSLDVDKDIKKLVGDQQGQTVM</sequence>
<feature type="non-terminal residue" evidence="1">
    <location>
        <position position="1"/>
    </location>
</feature>
<proteinExistence type="predicted"/>
<keyword evidence="2" id="KW-1185">Reference proteome</keyword>
<comment type="caution">
    <text evidence="1">The sequence shown here is derived from an EMBL/GenBank/DDBJ whole genome shotgun (WGS) entry which is preliminary data.</text>
</comment>
<reference evidence="1 2" key="1">
    <citation type="journal article" date="2022" name="Allergy">
        <title>Genome assembly and annotation of Periplaneta americana reveal a comprehensive cockroach allergen profile.</title>
        <authorList>
            <person name="Wang L."/>
            <person name="Xiong Q."/>
            <person name="Saelim N."/>
            <person name="Wang L."/>
            <person name="Nong W."/>
            <person name="Wan A.T."/>
            <person name="Shi M."/>
            <person name="Liu X."/>
            <person name="Cao Q."/>
            <person name="Hui J.H.L."/>
            <person name="Sookrung N."/>
            <person name="Leung T.F."/>
            <person name="Tungtrongchitr A."/>
            <person name="Tsui S.K.W."/>
        </authorList>
    </citation>
    <scope>NUCLEOTIDE SEQUENCE [LARGE SCALE GENOMIC DNA]</scope>
    <source>
        <strain evidence="1">PWHHKU_190912</strain>
    </source>
</reference>
<evidence type="ECO:0000313" key="1">
    <source>
        <dbReference type="EMBL" id="KAJ4429585.1"/>
    </source>
</evidence>
<organism evidence="1 2">
    <name type="scientific">Periplaneta americana</name>
    <name type="common">American cockroach</name>
    <name type="synonym">Blatta americana</name>
    <dbReference type="NCBI Taxonomy" id="6978"/>
    <lineage>
        <taxon>Eukaryota</taxon>
        <taxon>Metazoa</taxon>
        <taxon>Ecdysozoa</taxon>
        <taxon>Arthropoda</taxon>
        <taxon>Hexapoda</taxon>
        <taxon>Insecta</taxon>
        <taxon>Pterygota</taxon>
        <taxon>Neoptera</taxon>
        <taxon>Polyneoptera</taxon>
        <taxon>Dictyoptera</taxon>
        <taxon>Blattodea</taxon>
        <taxon>Blattoidea</taxon>
        <taxon>Blattidae</taxon>
        <taxon>Blattinae</taxon>
        <taxon>Periplaneta</taxon>
    </lineage>
</organism>
<gene>
    <name evidence="1" type="ORF">ANN_21755</name>
</gene>
<dbReference type="EMBL" id="JAJSOF020000033">
    <property type="protein sequence ID" value="KAJ4429585.1"/>
    <property type="molecule type" value="Genomic_DNA"/>
</dbReference>
<name>A0ABQ8S746_PERAM</name>
<accession>A0ABQ8S746</accession>
<evidence type="ECO:0000313" key="2">
    <source>
        <dbReference type="Proteomes" id="UP001148838"/>
    </source>
</evidence>